<dbReference type="InterPro" id="IPR036390">
    <property type="entry name" value="WH_DNA-bd_sf"/>
</dbReference>
<dbReference type="InterPro" id="IPR036388">
    <property type="entry name" value="WH-like_DNA-bd_sf"/>
</dbReference>
<gene>
    <name evidence="4" type="ORF">FHE65_20120</name>
    <name evidence="3" type="ORF">FHE65_20430</name>
</gene>
<dbReference type="EMBL" id="VDFR01000091">
    <property type="protein sequence ID" value="TNC42804.1"/>
    <property type="molecule type" value="Genomic_DNA"/>
</dbReference>
<evidence type="ECO:0000313" key="3">
    <source>
        <dbReference type="EMBL" id="TNC42758.1"/>
    </source>
</evidence>
<evidence type="ECO:0000259" key="2">
    <source>
        <dbReference type="Pfam" id="PF10400"/>
    </source>
</evidence>
<dbReference type="AlphaFoldDB" id="A0A5C4MFQ1"/>
<dbReference type="EMBL" id="VDFR01000092">
    <property type="protein sequence ID" value="TNC42758.1"/>
    <property type="molecule type" value="Genomic_DNA"/>
</dbReference>
<feature type="domain" description="Transcription regulator PadR C-terminal" evidence="2">
    <location>
        <begin position="92"/>
        <end position="168"/>
    </location>
</feature>
<evidence type="ECO:0000313" key="4">
    <source>
        <dbReference type="EMBL" id="TNC42804.1"/>
    </source>
</evidence>
<accession>A0A5C4MFQ1</accession>
<evidence type="ECO:0000259" key="1">
    <source>
        <dbReference type="Pfam" id="PF03551"/>
    </source>
</evidence>
<protein>
    <submittedName>
        <fullName evidence="4">PadR family transcriptional regulator</fullName>
    </submittedName>
</protein>
<feature type="domain" description="Transcription regulator PadR N-terminal" evidence="1">
    <location>
        <begin position="7"/>
        <end position="77"/>
    </location>
</feature>
<dbReference type="InterPro" id="IPR005149">
    <property type="entry name" value="Tscrpt_reg_PadR_N"/>
</dbReference>
<sequence length="186" mass="20824">MSVRQGLLALLSEQPMYGAQLRSEFEARTAGTWPLNVGQVYTTLGRLQRDGLVEVDGEADDEGRITYRLTDAGRTSVGEWFASSVSPESTPRDELTIKVALGVTLSDVDVGAVVQTQRADSLRHLQALTRDKRDAVAKEDLARELVVERSIFATEAQVRWLDHMESRIRRARRRTTTPPAEEETDR</sequence>
<dbReference type="Proteomes" id="UP000306740">
    <property type="component" value="Unassembled WGS sequence"/>
</dbReference>
<dbReference type="PANTHER" id="PTHR43252:SF6">
    <property type="entry name" value="NEGATIVE TRANSCRIPTION REGULATOR PADR"/>
    <property type="match status" value="1"/>
</dbReference>
<reference evidence="4 5" key="1">
    <citation type="submission" date="2019-05" db="EMBL/GenBank/DDBJ databases">
        <title>Mumia sp. nov., isolated from the intestinal contents of plateau pika (Ochotona curzoniae) in the Qinghai-Tibet plateau of China.</title>
        <authorList>
            <person name="Tian Z."/>
        </authorList>
    </citation>
    <scope>NUCLEOTIDE SEQUENCE [LARGE SCALE GENOMIC DNA]</scope>
    <source>
        <strain evidence="5">527</strain>
        <strain evidence="4">Z527</strain>
    </source>
</reference>
<evidence type="ECO:0000313" key="5">
    <source>
        <dbReference type="Proteomes" id="UP000306740"/>
    </source>
</evidence>
<dbReference type="Gene3D" id="1.10.10.10">
    <property type="entry name" value="Winged helix-like DNA-binding domain superfamily/Winged helix DNA-binding domain"/>
    <property type="match status" value="1"/>
</dbReference>
<dbReference type="OrthoDB" id="3186544at2"/>
<dbReference type="PANTHER" id="PTHR43252">
    <property type="entry name" value="TRANSCRIPTIONAL REGULATOR YQJI"/>
    <property type="match status" value="1"/>
</dbReference>
<name>A0A5C4MFQ1_9ACTN</name>
<dbReference type="SUPFAM" id="SSF46785">
    <property type="entry name" value="Winged helix' DNA-binding domain"/>
    <property type="match status" value="1"/>
</dbReference>
<proteinExistence type="predicted"/>
<comment type="caution">
    <text evidence="4">The sequence shown here is derived from an EMBL/GenBank/DDBJ whole genome shotgun (WGS) entry which is preliminary data.</text>
</comment>
<dbReference type="InterPro" id="IPR018309">
    <property type="entry name" value="Tscrpt_reg_PadR_C"/>
</dbReference>
<dbReference type="RefSeq" id="WP_139087941.1">
    <property type="nucleotide sequence ID" value="NZ_VDFR01000091.1"/>
</dbReference>
<organism evidence="4 5">
    <name type="scientific">Mumia zhuanghuii</name>
    <dbReference type="NCBI Taxonomy" id="2585211"/>
    <lineage>
        <taxon>Bacteria</taxon>
        <taxon>Bacillati</taxon>
        <taxon>Actinomycetota</taxon>
        <taxon>Actinomycetes</taxon>
        <taxon>Propionibacteriales</taxon>
        <taxon>Nocardioidaceae</taxon>
        <taxon>Mumia</taxon>
    </lineage>
</organism>
<dbReference type="Pfam" id="PF03551">
    <property type="entry name" value="PadR"/>
    <property type="match status" value="1"/>
</dbReference>
<dbReference type="Pfam" id="PF10400">
    <property type="entry name" value="Vir_act_alpha_C"/>
    <property type="match status" value="1"/>
</dbReference>